<dbReference type="SUPFAM" id="SSF53920">
    <property type="entry name" value="Fe-only hydrogenase"/>
    <property type="match status" value="1"/>
</dbReference>
<dbReference type="PROSITE" id="PS51379">
    <property type="entry name" value="4FE4S_FER_2"/>
    <property type="match status" value="3"/>
</dbReference>
<keyword evidence="3" id="KW-0411">Iron-sulfur</keyword>
<dbReference type="InterPro" id="IPR009016">
    <property type="entry name" value="Fe_hydrogenase"/>
</dbReference>
<dbReference type="PROSITE" id="PS00198">
    <property type="entry name" value="4FE4S_FER_1"/>
    <property type="match status" value="2"/>
</dbReference>
<dbReference type="Proteomes" id="UP000823921">
    <property type="component" value="Unassembled WGS sequence"/>
</dbReference>
<dbReference type="CDD" id="cd10549">
    <property type="entry name" value="MtMvhB_like"/>
    <property type="match status" value="1"/>
</dbReference>
<dbReference type="NCBIfam" id="TIGR04105">
    <property type="entry name" value="FeFe_hydrog_B1"/>
    <property type="match status" value="1"/>
</dbReference>
<dbReference type="Pfam" id="PF00037">
    <property type="entry name" value="Fer4"/>
    <property type="match status" value="1"/>
</dbReference>
<evidence type="ECO:0000256" key="3">
    <source>
        <dbReference type="ARBA" id="ARBA00023014"/>
    </source>
</evidence>
<sequence length="478" mass="51645">MRVFETSVQELKHEVLRSVARLAWNDDLQTGILDIPEEIIPGPEAKMRCCIYKERAIISQRVKMAMGGDRTNPNLVEVLDIACDECPVTEITVGPSCRGCIATRCIHTCPKDAITIVDHKAQIDHKKCITCGKCINACPYGAIEKKTRPCERGCKAGAISMGEDKKAFIDPAKCTSCGACIYQCPFGAIMDKSFIVDAIQMLQGAEKWGFHVYAAVAPSIAGQFAPADLGQVVTGLKKLGFYDVIEVALGADMTAKTEAGELEEKGMLASSCCPAFVDYVEKNFPDQAHLISETPSPMIMAGRYIKRKDPSAKVIFIGPCVAKKMEVKLGKTMRAVDSALTFEELYAMFESRNIDVSKLDDTELDQASGFGRSFAHSGGVAAAVTQALKERGSKFQIKAQPCSGFEACKLAFLKAAKGVGDFNFIEGMACEGGCVQGPAQLIRSPKNQGDVDRHAKEAEGRTIEGAVAEAEKQPQAQE</sequence>
<feature type="domain" description="4Fe-4S ferredoxin-type" evidence="5">
    <location>
        <begin position="89"/>
        <end position="118"/>
    </location>
</feature>
<dbReference type="Pfam" id="PF02906">
    <property type="entry name" value="Fe_hyd_lg_C"/>
    <property type="match status" value="1"/>
</dbReference>
<proteinExistence type="predicted"/>
<dbReference type="InterPro" id="IPR004108">
    <property type="entry name" value="Fe_hydrogenase_lsu_C"/>
</dbReference>
<name>A0A9D2SB30_9FIRM</name>
<evidence type="ECO:0000256" key="1">
    <source>
        <dbReference type="ARBA" id="ARBA00022723"/>
    </source>
</evidence>
<feature type="domain" description="4Fe-4S ferredoxin-type" evidence="5">
    <location>
        <begin position="119"/>
        <end position="148"/>
    </location>
</feature>
<evidence type="ECO:0000259" key="5">
    <source>
        <dbReference type="PROSITE" id="PS51379"/>
    </source>
</evidence>
<dbReference type="AlphaFoldDB" id="A0A9D2SB30"/>
<protein>
    <submittedName>
        <fullName evidence="6">4Fe-4S dicluster domain-containing protein</fullName>
    </submittedName>
</protein>
<dbReference type="InterPro" id="IPR017896">
    <property type="entry name" value="4Fe4S_Fe-S-bd"/>
</dbReference>
<dbReference type="GO" id="GO:0051536">
    <property type="term" value="F:iron-sulfur cluster binding"/>
    <property type="evidence" value="ECO:0007669"/>
    <property type="project" value="UniProtKB-KW"/>
</dbReference>
<evidence type="ECO:0000256" key="2">
    <source>
        <dbReference type="ARBA" id="ARBA00023004"/>
    </source>
</evidence>
<organism evidence="6 7">
    <name type="scientific">Candidatus Flavonifractor intestinigallinarum</name>
    <dbReference type="NCBI Taxonomy" id="2838586"/>
    <lineage>
        <taxon>Bacteria</taxon>
        <taxon>Bacillati</taxon>
        <taxon>Bacillota</taxon>
        <taxon>Clostridia</taxon>
        <taxon>Eubacteriales</taxon>
        <taxon>Oscillospiraceae</taxon>
        <taxon>Flavonifractor</taxon>
    </lineage>
</organism>
<dbReference type="Pfam" id="PF12838">
    <property type="entry name" value="Fer4_7"/>
    <property type="match status" value="1"/>
</dbReference>
<reference evidence="6" key="2">
    <citation type="submission" date="2021-04" db="EMBL/GenBank/DDBJ databases">
        <authorList>
            <person name="Gilroy R."/>
        </authorList>
    </citation>
    <scope>NUCLEOTIDE SEQUENCE</scope>
    <source>
        <strain evidence="6">CHK192-8294</strain>
    </source>
</reference>
<evidence type="ECO:0000313" key="6">
    <source>
        <dbReference type="EMBL" id="HJB80927.1"/>
    </source>
</evidence>
<accession>A0A9D2SB30</accession>
<dbReference type="EMBL" id="DWXO01000077">
    <property type="protein sequence ID" value="HJB80927.1"/>
    <property type="molecule type" value="Genomic_DNA"/>
</dbReference>
<keyword evidence="2" id="KW-0408">Iron</keyword>
<dbReference type="Gene3D" id="3.30.70.20">
    <property type="match status" value="2"/>
</dbReference>
<keyword evidence="1" id="KW-0479">Metal-binding</keyword>
<dbReference type="InterPro" id="IPR017900">
    <property type="entry name" value="4Fe4S_Fe_S_CS"/>
</dbReference>
<feature type="domain" description="4Fe-4S ferredoxin-type" evidence="5">
    <location>
        <begin position="165"/>
        <end position="193"/>
    </location>
</feature>
<dbReference type="PANTHER" id="PTHR11615">
    <property type="entry name" value="NITRATE, FORMATE, IRON DEHYDROGENASE"/>
    <property type="match status" value="1"/>
</dbReference>
<dbReference type="Gene3D" id="3.40.950.10">
    <property type="entry name" value="Fe-only Hydrogenase (Larger Subunit), Chain L, domain 3"/>
    <property type="match status" value="1"/>
</dbReference>
<feature type="region of interest" description="Disordered" evidence="4">
    <location>
        <begin position="443"/>
        <end position="478"/>
    </location>
</feature>
<comment type="caution">
    <text evidence="6">The sequence shown here is derived from an EMBL/GenBank/DDBJ whole genome shotgun (WGS) entry which is preliminary data.</text>
</comment>
<dbReference type="GO" id="GO:0046872">
    <property type="term" value="F:metal ion binding"/>
    <property type="evidence" value="ECO:0007669"/>
    <property type="project" value="UniProtKB-KW"/>
</dbReference>
<dbReference type="SUPFAM" id="SSF54862">
    <property type="entry name" value="4Fe-4S ferredoxins"/>
    <property type="match status" value="1"/>
</dbReference>
<dbReference type="InterPro" id="IPR027631">
    <property type="entry name" value="Mono_FeFe_hydrog"/>
</dbReference>
<reference evidence="6" key="1">
    <citation type="journal article" date="2021" name="PeerJ">
        <title>Extensive microbial diversity within the chicken gut microbiome revealed by metagenomics and culture.</title>
        <authorList>
            <person name="Gilroy R."/>
            <person name="Ravi A."/>
            <person name="Getino M."/>
            <person name="Pursley I."/>
            <person name="Horton D.L."/>
            <person name="Alikhan N.F."/>
            <person name="Baker D."/>
            <person name="Gharbi K."/>
            <person name="Hall N."/>
            <person name="Watson M."/>
            <person name="Adriaenssens E.M."/>
            <person name="Foster-Nyarko E."/>
            <person name="Jarju S."/>
            <person name="Secka A."/>
            <person name="Antonio M."/>
            <person name="Oren A."/>
            <person name="Chaudhuri R.R."/>
            <person name="La Ragione R."/>
            <person name="Hildebrand F."/>
            <person name="Pallen M.J."/>
        </authorList>
    </citation>
    <scope>NUCLEOTIDE SEQUENCE</scope>
    <source>
        <strain evidence="6">CHK192-8294</strain>
    </source>
</reference>
<gene>
    <name evidence="6" type="ORF">H9712_08070</name>
</gene>
<feature type="compositionally biased region" description="Basic and acidic residues" evidence="4">
    <location>
        <begin position="449"/>
        <end position="462"/>
    </location>
</feature>
<evidence type="ECO:0000256" key="4">
    <source>
        <dbReference type="SAM" id="MobiDB-lite"/>
    </source>
</evidence>
<dbReference type="InterPro" id="IPR050340">
    <property type="entry name" value="Cytosolic_Fe-S_CAF"/>
</dbReference>
<evidence type="ECO:0000313" key="7">
    <source>
        <dbReference type="Proteomes" id="UP000823921"/>
    </source>
</evidence>